<evidence type="ECO:0000256" key="1">
    <source>
        <dbReference type="SAM" id="SignalP"/>
    </source>
</evidence>
<evidence type="ECO:0000313" key="2">
    <source>
        <dbReference type="EMBL" id="MDO1451138.1"/>
    </source>
</evidence>
<dbReference type="RefSeq" id="WP_302041937.1">
    <property type="nucleotide sequence ID" value="NZ_JAUKPO010000043.1"/>
</dbReference>
<reference evidence="2" key="1">
    <citation type="submission" date="2023-07" db="EMBL/GenBank/DDBJ databases">
        <title>The genome sequence of Rhodocytophaga aerolata KACC 12507.</title>
        <authorList>
            <person name="Zhang X."/>
        </authorList>
    </citation>
    <scope>NUCLEOTIDE SEQUENCE</scope>
    <source>
        <strain evidence="2">KACC 12507</strain>
    </source>
</reference>
<sequence>MIKCLTTPFLLLCFLFLIACSKDDVAHPQATTKTLANTKWDLTTWGTGTGTESSIQPGEHVYYHFLDGENLKRINEEPCCPTTIKEYTYQLKNDTLITNVLLPGIRTTS</sequence>
<evidence type="ECO:0000313" key="3">
    <source>
        <dbReference type="Proteomes" id="UP001168528"/>
    </source>
</evidence>
<accession>A0ABT8RIX9</accession>
<protein>
    <submittedName>
        <fullName evidence="2">Uncharacterized protein</fullName>
    </submittedName>
</protein>
<keyword evidence="1" id="KW-0732">Signal</keyword>
<organism evidence="2 3">
    <name type="scientific">Rhodocytophaga aerolata</name>
    <dbReference type="NCBI Taxonomy" id="455078"/>
    <lineage>
        <taxon>Bacteria</taxon>
        <taxon>Pseudomonadati</taxon>
        <taxon>Bacteroidota</taxon>
        <taxon>Cytophagia</taxon>
        <taxon>Cytophagales</taxon>
        <taxon>Rhodocytophagaceae</taxon>
        <taxon>Rhodocytophaga</taxon>
    </lineage>
</organism>
<dbReference type="Proteomes" id="UP001168528">
    <property type="component" value="Unassembled WGS sequence"/>
</dbReference>
<dbReference type="EMBL" id="JAUKPO010000043">
    <property type="protein sequence ID" value="MDO1451138.1"/>
    <property type="molecule type" value="Genomic_DNA"/>
</dbReference>
<proteinExistence type="predicted"/>
<name>A0ABT8RIX9_9BACT</name>
<feature type="chain" id="PRO_5045448874" evidence="1">
    <location>
        <begin position="20"/>
        <end position="109"/>
    </location>
</feature>
<keyword evidence="3" id="KW-1185">Reference proteome</keyword>
<comment type="caution">
    <text evidence="2">The sequence shown here is derived from an EMBL/GenBank/DDBJ whole genome shotgun (WGS) entry which is preliminary data.</text>
</comment>
<dbReference type="PROSITE" id="PS51257">
    <property type="entry name" value="PROKAR_LIPOPROTEIN"/>
    <property type="match status" value="1"/>
</dbReference>
<feature type="signal peptide" evidence="1">
    <location>
        <begin position="1"/>
        <end position="19"/>
    </location>
</feature>
<gene>
    <name evidence="2" type="ORF">Q0590_32995</name>
</gene>